<comment type="caution">
    <text evidence="5">The sequence shown here is derived from an EMBL/GenBank/DDBJ whole genome shotgun (WGS) entry which is preliminary data.</text>
</comment>
<dbReference type="InterPro" id="IPR050498">
    <property type="entry name" value="Ycf3"/>
</dbReference>
<dbReference type="SUPFAM" id="SSF48452">
    <property type="entry name" value="TPR-like"/>
    <property type="match status" value="2"/>
</dbReference>
<reference evidence="5 6" key="1">
    <citation type="submission" date="2018-05" db="EMBL/GenBank/DDBJ databases">
        <title>Marinilabilia rubrum sp. nov., isolated from saltern sediment.</title>
        <authorList>
            <person name="Zhang R."/>
        </authorList>
    </citation>
    <scope>NUCLEOTIDE SEQUENCE [LARGE SCALE GENOMIC DNA]</scope>
    <source>
        <strain evidence="5 6">WTE16</strain>
    </source>
</reference>
<dbReference type="PANTHER" id="PTHR44858">
    <property type="entry name" value="TETRATRICOPEPTIDE REPEAT PROTEIN 6"/>
    <property type="match status" value="1"/>
</dbReference>
<accession>A0A2U2B8Z9</accession>
<keyword evidence="6" id="KW-1185">Reference proteome</keyword>
<dbReference type="OrthoDB" id="1123137at2"/>
<dbReference type="PANTHER" id="PTHR44858:SF1">
    <property type="entry name" value="UDP-N-ACETYLGLUCOSAMINE--PEPTIDE N-ACETYLGLUCOSAMINYLTRANSFERASE SPINDLY-RELATED"/>
    <property type="match status" value="1"/>
</dbReference>
<keyword evidence="2 3" id="KW-0802">TPR repeat</keyword>
<organism evidence="5 6">
    <name type="scientific">Marinilabilia rubra</name>
    <dbReference type="NCBI Taxonomy" id="2162893"/>
    <lineage>
        <taxon>Bacteria</taxon>
        <taxon>Pseudomonadati</taxon>
        <taxon>Bacteroidota</taxon>
        <taxon>Bacteroidia</taxon>
        <taxon>Marinilabiliales</taxon>
        <taxon>Marinilabiliaceae</taxon>
        <taxon>Marinilabilia</taxon>
    </lineage>
</organism>
<feature type="repeat" description="TPR" evidence="3">
    <location>
        <begin position="143"/>
        <end position="176"/>
    </location>
</feature>
<evidence type="ECO:0000313" key="5">
    <source>
        <dbReference type="EMBL" id="PWD99538.1"/>
    </source>
</evidence>
<protein>
    <submittedName>
        <fullName evidence="5">Uncharacterized protein</fullName>
    </submittedName>
</protein>
<feature type="repeat" description="TPR" evidence="3">
    <location>
        <begin position="177"/>
        <end position="210"/>
    </location>
</feature>
<feature type="signal peptide" evidence="4">
    <location>
        <begin position="1"/>
        <end position="24"/>
    </location>
</feature>
<gene>
    <name evidence="5" type="ORF">DDZ16_08770</name>
</gene>
<evidence type="ECO:0000313" key="6">
    <source>
        <dbReference type="Proteomes" id="UP000244956"/>
    </source>
</evidence>
<dbReference type="PROSITE" id="PS50005">
    <property type="entry name" value="TPR"/>
    <property type="match status" value="3"/>
</dbReference>
<evidence type="ECO:0000256" key="1">
    <source>
        <dbReference type="ARBA" id="ARBA00022737"/>
    </source>
</evidence>
<dbReference type="InterPro" id="IPR019734">
    <property type="entry name" value="TPR_rpt"/>
</dbReference>
<name>A0A2U2B8Z9_9BACT</name>
<dbReference type="EMBL" id="QEWP01000006">
    <property type="protein sequence ID" value="PWD99538.1"/>
    <property type="molecule type" value="Genomic_DNA"/>
</dbReference>
<proteinExistence type="predicted"/>
<dbReference type="AlphaFoldDB" id="A0A2U2B8Z9"/>
<evidence type="ECO:0000256" key="3">
    <source>
        <dbReference type="PROSITE-ProRule" id="PRU00339"/>
    </source>
</evidence>
<sequence length="375" mass="43179">MFKLKISLPLLLALLVMIPFTLLAQQEKMPITTSSDEATELYYEAVEAMYDFNLKKSKELLEKAVMLDPEFFMGYYQLSKLGMQEGDKIDFMFYAKNAIESDADLNEGEKLLKSLLEDIIDEKKEPDVAKYGKELVELYPNAPFSYDLSGFFHYSKGEYEKALEDYEKLLELSDRKGPVYNMIGYANLGLKNFEAAEKAFNKYIELESEKFNPYDSKGDYFMAAGDYGNAYKSFEKALAVNPDFEASQNKSALAKELMKHQMAKTPDLEGTWKLISYEYMKPDGTKDDIKVKEAVRVYNKQNLASFYEYENGEIVTGVLKYELDGEVLNLKILYHSKSEMEGRDALETNSIEAGKLTRKMNFEGYDITEVYERME</sequence>
<evidence type="ECO:0000256" key="4">
    <source>
        <dbReference type="SAM" id="SignalP"/>
    </source>
</evidence>
<feature type="repeat" description="TPR" evidence="3">
    <location>
        <begin position="211"/>
        <end position="244"/>
    </location>
</feature>
<keyword evidence="4" id="KW-0732">Signal</keyword>
<keyword evidence="1" id="KW-0677">Repeat</keyword>
<dbReference type="InterPro" id="IPR011990">
    <property type="entry name" value="TPR-like_helical_dom_sf"/>
</dbReference>
<feature type="chain" id="PRO_5015614078" evidence="4">
    <location>
        <begin position="25"/>
        <end position="375"/>
    </location>
</feature>
<dbReference type="Pfam" id="PF13181">
    <property type="entry name" value="TPR_8"/>
    <property type="match status" value="3"/>
</dbReference>
<dbReference type="Gene3D" id="1.25.40.10">
    <property type="entry name" value="Tetratricopeptide repeat domain"/>
    <property type="match status" value="1"/>
</dbReference>
<dbReference type="RefSeq" id="WP_109264079.1">
    <property type="nucleotide sequence ID" value="NZ_QEWP01000006.1"/>
</dbReference>
<dbReference type="Proteomes" id="UP000244956">
    <property type="component" value="Unassembled WGS sequence"/>
</dbReference>
<dbReference type="SMART" id="SM00028">
    <property type="entry name" value="TPR"/>
    <property type="match status" value="4"/>
</dbReference>
<evidence type="ECO:0000256" key="2">
    <source>
        <dbReference type="ARBA" id="ARBA00022803"/>
    </source>
</evidence>